<reference evidence="2" key="1">
    <citation type="submission" date="2013-05" db="EMBL/GenBank/DDBJ databases">
        <authorList>
            <person name="Yim A.K.Y."/>
            <person name="Chan T.F."/>
            <person name="Ji K.M."/>
            <person name="Liu X.Y."/>
            <person name="Zhou J.W."/>
            <person name="Li R.Q."/>
            <person name="Yang K.Y."/>
            <person name="Li J."/>
            <person name="Li M."/>
            <person name="Law P.T.W."/>
            <person name="Wu Y.L."/>
            <person name="Cai Z.L."/>
            <person name="Qin H."/>
            <person name="Bao Y."/>
            <person name="Leung R.K.K."/>
            <person name="Ng P.K.S."/>
            <person name="Zou J."/>
            <person name="Zhong X.J."/>
            <person name="Ran P.X."/>
            <person name="Zhong N.S."/>
            <person name="Liu Z.G."/>
            <person name="Tsui S.K.W."/>
        </authorList>
    </citation>
    <scope>NUCLEOTIDE SEQUENCE</scope>
    <source>
        <strain evidence="2">Derf</strain>
        <tissue evidence="2">Whole organism</tissue>
    </source>
</reference>
<dbReference type="Gene3D" id="1.10.238.10">
    <property type="entry name" value="EF-hand"/>
    <property type="match status" value="1"/>
</dbReference>
<evidence type="ECO:0000313" key="3">
    <source>
        <dbReference type="Proteomes" id="UP000790347"/>
    </source>
</evidence>
<keyword evidence="3" id="KW-1185">Reference proteome</keyword>
<dbReference type="PROSITE" id="PS50222">
    <property type="entry name" value="EF_HAND_2"/>
    <property type="match status" value="1"/>
</dbReference>
<gene>
    <name evidence="2" type="primary">RHBDL3_2</name>
    <name evidence="2" type="ORF">DERF_013215</name>
</gene>
<dbReference type="SUPFAM" id="SSF47473">
    <property type="entry name" value="EF-hand"/>
    <property type="match status" value="1"/>
</dbReference>
<proteinExistence type="predicted"/>
<dbReference type="InterPro" id="IPR002048">
    <property type="entry name" value="EF_hand_dom"/>
</dbReference>
<accession>A0A922HQR1</accession>
<dbReference type="Proteomes" id="UP000790347">
    <property type="component" value="Unassembled WGS sequence"/>
</dbReference>
<name>A0A922HQR1_DERFA</name>
<evidence type="ECO:0000259" key="1">
    <source>
        <dbReference type="PROSITE" id="PS50222"/>
    </source>
</evidence>
<comment type="caution">
    <text evidence="2">The sequence shown here is derived from an EMBL/GenBank/DDBJ whole genome shotgun (WGS) entry which is preliminary data.</text>
</comment>
<protein>
    <submittedName>
        <fullName evidence="2">Rhomboid- protein 3</fullName>
    </submittedName>
</protein>
<reference evidence="2" key="2">
    <citation type="journal article" date="2022" name="Res Sq">
        <title>Comparative Genomics Reveals Insights into the Divergent Evolution of Astigmatic Mites and Household Pest Adaptations.</title>
        <authorList>
            <person name="Xiong Q."/>
            <person name="Wan A.T.-Y."/>
            <person name="Liu X.-Y."/>
            <person name="Fung C.S.-H."/>
            <person name="Xiao X."/>
            <person name="Malainual N."/>
            <person name="Hou J."/>
            <person name="Wang L."/>
            <person name="Wang M."/>
            <person name="Yang K."/>
            <person name="Cui Y."/>
            <person name="Leung E."/>
            <person name="Nong W."/>
            <person name="Shin S.-K."/>
            <person name="Au S."/>
            <person name="Jeong K.Y."/>
            <person name="Chew F.T."/>
            <person name="Hui J."/>
            <person name="Leung T.F."/>
            <person name="Tungtrongchitr A."/>
            <person name="Zhong N."/>
            <person name="Liu Z."/>
            <person name="Tsui S."/>
        </authorList>
    </citation>
    <scope>NUCLEOTIDE SEQUENCE</scope>
    <source>
        <strain evidence="2">Derf</strain>
        <tissue evidence="2">Whole organism</tissue>
    </source>
</reference>
<sequence>MFVRKKKLSKEKIFTKKNAKWIRLFEKFDPEGAGRISTEDFLIAIDSKDFRQDPRVARKRAALKSKVLEYGTSFITIEEFIEVCYINRRYGYTIFCDWHIVDQHFL</sequence>
<dbReference type="EMBL" id="ASGP02000007">
    <property type="protein sequence ID" value="KAH9497209.1"/>
    <property type="molecule type" value="Genomic_DNA"/>
</dbReference>
<feature type="domain" description="EF-hand" evidence="1">
    <location>
        <begin position="16"/>
        <end position="51"/>
    </location>
</feature>
<organism evidence="2 3">
    <name type="scientific">Dermatophagoides farinae</name>
    <name type="common">American house dust mite</name>
    <dbReference type="NCBI Taxonomy" id="6954"/>
    <lineage>
        <taxon>Eukaryota</taxon>
        <taxon>Metazoa</taxon>
        <taxon>Ecdysozoa</taxon>
        <taxon>Arthropoda</taxon>
        <taxon>Chelicerata</taxon>
        <taxon>Arachnida</taxon>
        <taxon>Acari</taxon>
        <taxon>Acariformes</taxon>
        <taxon>Sarcoptiformes</taxon>
        <taxon>Astigmata</taxon>
        <taxon>Psoroptidia</taxon>
        <taxon>Analgoidea</taxon>
        <taxon>Pyroglyphidae</taxon>
        <taxon>Dermatophagoidinae</taxon>
        <taxon>Dermatophagoides</taxon>
    </lineage>
</organism>
<dbReference type="GO" id="GO:0005509">
    <property type="term" value="F:calcium ion binding"/>
    <property type="evidence" value="ECO:0007669"/>
    <property type="project" value="InterPro"/>
</dbReference>
<dbReference type="InterPro" id="IPR011992">
    <property type="entry name" value="EF-hand-dom_pair"/>
</dbReference>
<evidence type="ECO:0000313" key="2">
    <source>
        <dbReference type="EMBL" id="KAH9497209.1"/>
    </source>
</evidence>
<dbReference type="AlphaFoldDB" id="A0A922HQR1"/>